<organism evidence="1 2">
    <name type="scientific">Solanum tuberosum</name>
    <name type="common">Potato</name>
    <dbReference type="NCBI Taxonomy" id="4113"/>
    <lineage>
        <taxon>Eukaryota</taxon>
        <taxon>Viridiplantae</taxon>
        <taxon>Streptophyta</taxon>
        <taxon>Embryophyta</taxon>
        <taxon>Tracheophyta</taxon>
        <taxon>Spermatophyta</taxon>
        <taxon>Magnoliopsida</taxon>
        <taxon>eudicotyledons</taxon>
        <taxon>Gunneridae</taxon>
        <taxon>Pentapetalae</taxon>
        <taxon>asterids</taxon>
        <taxon>lamiids</taxon>
        <taxon>Solanales</taxon>
        <taxon>Solanaceae</taxon>
        <taxon>Solanoideae</taxon>
        <taxon>Solaneae</taxon>
        <taxon>Solanum</taxon>
    </lineage>
</organism>
<gene>
    <name evidence="1" type="ORF">KY290_005532</name>
</gene>
<proteinExistence type="predicted"/>
<name>A0ABQ7WEU4_SOLTU</name>
<evidence type="ECO:0000313" key="2">
    <source>
        <dbReference type="Proteomes" id="UP000826656"/>
    </source>
</evidence>
<dbReference type="EMBL" id="JAIVGD010000002">
    <property type="protein sequence ID" value="KAH0779105.1"/>
    <property type="molecule type" value="Genomic_DNA"/>
</dbReference>
<dbReference type="Proteomes" id="UP000826656">
    <property type="component" value="Unassembled WGS sequence"/>
</dbReference>
<keyword evidence="2" id="KW-1185">Reference proteome</keyword>
<reference evidence="1 2" key="1">
    <citation type="journal article" date="2021" name="bioRxiv">
        <title>Chromosome-scale and haplotype-resolved genome assembly of a tetraploid potato cultivar.</title>
        <authorList>
            <person name="Sun H."/>
            <person name="Jiao W.-B."/>
            <person name="Krause K."/>
            <person name="Campoy J.A."/>
            <person name="Goel M."/>
            <person name="Folz-Donahue K."/>
            <person name="Kukat C."/>
            <person name="Huettel B."/>
            <person name="Schneeberger K."/>
        </authorList>
    </citation>
    <scope>NUCLEOTIDE SEQUENCE [LARGE SCALE GENOMIC DNA]</scope>
    <source>
        <strain evidence="1">SolTubOtavaFocal</strain>
        <tissue evidence="1">Leaves</tissue>
    </source>
</reference>
<sequence>MRGRGEYGRCRVVGRDFRICWDLNVACRLFGRKKKQGSVTGKNKWAGSVIKSGLGMEWGCWNLGLAEGNGNKNWTKCDGPPEFTNRAHVNSSQMD</sequence>
<protein>
    <submittedName>
        <fullName evidence="1">Uncharacterized protein</fullName>
    </submittedName>
</protein>
<comment type="caution">
    <text evidence="1">The sequence shown here is derived from an EMBL/GenBank/DDBJ whole genome shotgun (WGS) entry which is preliminary data.</text>
</comment>
<accession>A0ABQ7WEU4</accession>
<evidence type="ECO:0000313" key="1">
    <source>
        <dbReference type="EMBL" id="KAH0779105.1"/>
    </source>
</evidence>